<dbReference type="PANTHER" id="PTHR42792">
    <property type="entry name" value="FLAGELLIN"/>
    <property type="match status" value="1"/>
</dbReference>
<dbReference type="GO" id="GO:0005198">
    <property type="term" value="F:structural molecule activity"/>
    <property type="evidence" value="ECO:0007669"/>
    <property type="project" value="UniProtKB-UniRule"/>
</dbReference>
<keyword evidence="7" id="KW-0969">Cilium</keyword>
<comment type="subcellular location">
    <subcellularLocation>
        <location evidence="4">Secreted</location>
    </subcellularLocation>
    <subcellularLocation>
        <location evidence="4">Bacterial flagellum</location>
    </subcellularLocation>
</comment>
<accession>A0A1V4SGF8</accession>
<dbReference type="InterPro" id="IPR001492">
    <property type="entry name" value="Flagellin"/>
</dbReference>
<dbReference type="EMBL" id="MZGX01000027">
    <property type="protein sequence ID" value="OPX42586.1"/>
    <property type="molecule type" value="Genomic_DNA"/>
</dbReference>
<dbReference type="InterPro" id="IPR046358">
    <property type="entry name" value="Flagellin_C"/>
</dbReference>
<feature type="domain" description="Flagellin N-terminal" evidence="5">
    <location>
        <begin position="2"/>
        <end position="131"/>
    </location>
</feature>
<comment type="function">
    <text evidence="4">Flagellin is the subunit protein which polymerizes to form the filaments of bacterial flagella.</text>
</comment>
<keyword evidence="4" id="KW-0964">Secreted</keyword>
<dbReference type="Pfam" id="PF00700">
    <property type="entry name" value="Flagellin_C"/>
    <property type="match status" value="1"/>
</dbReference>
<organism evidence="7 8">
    <name type="scientific">Ruminiclostridium hungatei</name>
    <name type="common">Clostridium hungatei</name>
    <dbReference type="NCBI Taxonomy" id="48256"/>
    <lineage>
        <taxon>Bacteria</taxon>
        <taxon>Bacillati</taxon>
        <taxon>Bacillota</taxon>
        <taxon>Clostridia</taxon>
        <taxon>Eubacteriales</taxon>
        <taxon>Oscillospiraceae</taxon>
        <taxon>Ruminiclostridium</taxon>
    </lineage>
</organism>
<dbReference type="InterPro" id="IPR001029">
    <property type="entry name" value="Flagellin_N"/>
</dbReference>
<evidence type="ECO:0000259" key="6">
    <source>
        <dbReference type="Pfam" id="PF00700"/>
    </source>
</evidence>
<dbReference type="InterPro" id="IPR042187">
    <property type="entry name" value="Flagellin_C_sub2"/>
</dbReference>
<protein>
    <recommendedName>
        <fullName evidence="2 4">Flagellin</fullName>
    </recommendedName>
</protein>
<dbReference type="Proteomes" id="UP000191554">
    <property type="component" value="Unassembled WGS sequence"/>
</dbReference>
<reference evidence="7 8" key="1">
    <citation type="submission" date="2017-03" db="EMBL/GenBank/DDBJ databases">
        <title>Genome sequence of Clostridium hungatei DSM 14427.</title>
        <authorList>
            <person name="Poehlein A."/>
            <person name="Daniel R."/>
        </authorList>
    </citation>
    <scope>NUCLEOTIDE SEQUENCE [LARGE SCALE GENOMIC DNA]</scope>
    <source>
        <strain evidence="7 8">DSM 14427</strain>
    </source>
</reference>
<dbReference type="GO" id="GO:0005576">
    <property type="term" value="C:extracellular region"/>
    <property type="evidence" value="ECO:0007669"/>
    <property type="project" value="UniProtKB-SubCell"/>
</dbReference>
<dbReference type="PANTHER" id="PTHR42792:SF2">
    <property type="entry name" value="FLAGELLIN"/>
    <property type="match status" value="1"/>
</dbReference>
<dbReference type="Gene3D" id="1.20.1330.10">
    <property type="entry name" value="f41 fragment of flagellin, N-terminal domain"/>
    <property type="match status" value="1"/>
</dbReference>
<dbReference type="SUPFAM" id="SSF64518">
    <property type="entry name" value="Phase 1 flagellin"/>
    <property type="match status" value="1"/>
</dbReference>
<name>A0A1V4SGF8_RUMHU</name>
<evidence type="ECO:0000259" key="5">
    <source>
        <dbReference type="Pfam" id="PF00669"/>
    </source>
</evidence>
<feature type="domain" description="Flagellin C-terminal" evidence="6">
    <location>
        <begin position="186"/>
        <end position="270"/>
    </location>
</feature>
<evidence type="ECO:0000313" key="7">
    <source>
        <dbReference type="EMBL" id="OPX42586.1"/>
    </source>
</evidence>
<keyword evidence="3 4" id="KW-0975">Bacterial flagellum</keyword>
<keyword evidence="8" id="KW-1185">Reference proteome</keyword>
<dbReference type="Gene3D" id="6.10.10.10">
    <property type="entry name" value="Flagellar export chaperone, C-terminal domain"/>
    <property type="match status" value="1"/>
</dbReference>
<evidence type="ECO:0000256" key="2">
    <source>
        <dbReference type="ARBA" id="ARBA00020110"/>
    </source>
</evidence>
<comment type="caution">
    <text evidence="7">The sequence shown here is derived from an EMBL/GenBank/DDBJ whole genome shotgun (WGS) entry which is preliminary data.</text>
</comment>
<gene>
    <name evidence="7" type="primary">hag_2</name>
    <name evidence="7" type="ORF">CLHUN_35530</name>
</gene>
<dbReference type="GO" id="GO:0009288">
    <property type="term" value="C:bacterial-type flagellum"/>
    <property type="evidence" value="ECO:0007669"/>
    <property type="project" value="UniProtKB-SubCell"/>
</dbReference>
<dbReference type="AlphaFoldDB" id="A0A1V4SGF8"/>
<evidence type="ECO:0000256" key="1">
    <source>
        <dbReference type="ARBA" id="ARBA00005709"/>
    </source>
</evidence>
<keyword evidence="7" id="KW-0282">Flagellum</keyword>
<proteinExistence type="inferred from homology"/>
<comment type="similarity">
    <text evidence="1 4">Belongs to the bacterial flagellin family.</text>
</comment>
<evidence type="ECO:0000256" key="4">
    <source>
        <dbReference type="RuleBase" id="RU362073"/>
    </source>
</evidence>
<sequence>MKTVNILRKNSDLRAKSSEKLASGIRINRAGDDAAGLAISEKMRSQIMGLDTAIKNASDGISLIQTAEGTMGTIHNILHRIRELSVQAVNDTLTSEDRQLIAIEMSQLGDEIDNEIKSTEFNTKKLLIGANAPITFQVGANSAQTVDLLIDKTNLPHSMQIFGTAYQFGSVHVDLSTQGNADIVLSNIDPLIDSLSTERSKLGAMQNRLEHTINNLSTASENTSAAESRIRDADMAKVMMEFTKAQILTSAGTSLLAQTNQSSGNVLSLLK</sequence>
<dbReference type="Pfam" id="PF00669">
    <property type="entry name" value="Flagellin_N"/>
    <property type="match status" value="1"/>
</dbReference>
<dbReference type="STRING" id="48256.CLHUN_35530"/>
<evidence type="ECO:0000313" key="8">
    <source>
        <dbReference type="Proteomes" id="UP000191554"/>
    </source>
</evidence>
<dbReference type="PRINTS" id="PR00207">
    <property type="entry name" value="FLAGELLIN"/>
</dbReference>
<evidence type="ECO:0000256" key="3">
    <source>
        <dbReference type="ARBA" id="ARBA00023143"/>
    </source>
</evidence>
<keyword evidence="7" id="KW-0966">Cell projection</keyword>